<dbReference type="EMBL" id="KV454478">
    <property type="protein sequence ID" value="ODV61882.1"/>
    <property type="molecule type" value="Genomic_DNA"/>
</dbReference>
<proteinExistence type="predicted"/>
<organism evidence="1 2">
    <name type="scientific">Ascoidea rubescens DSM 1968</name>
    <dbReference type="NCBI Taxonomy" id="1344418"/>
    <lineage>
        <taxon>Eukaryota</taxon>
        <taxon>Fungi</taxon>
        <taxon>Dikarya</taxon>
        <taxon>Ascomycota</taxon>
        <taxon>Saccharomycotina</taxon>
        <taxon>Saccharomycetes</taxon>
        <taxon>Ascoideaceae</taxon>
        <taxon>Ascoidea</taxon>
    </lineage>
</organism>
<dbReference type="AlphaFoldDB" id="A0A1D2VJU3"/>
<dbReference type="Proteomes" id="UP000095038">
    <property type="component" value="Unassembled WGS sequence"/>
</dbReference>
<evidence type="ECO:0000313" key="1">
    <source>
        <dbReference type="EMBL" id="ODV61882.1"/>
    </source>
</evidence>
<protein>
    <submittedName>
        <fullName evidence="1">Uncharacterized protein</fullName>
    </submittedName>
</protein>
<sequence>MKHTKISGYLSCRRFINNLLSVFSQESAFELPATDMPRFGYIFCSIHSWMPYTFMPICSH</sequence>
<reference evidence="2" key="1">
    <citation type="submission" date="2016-05" db="EMBL/GenBank/DDBJ databases">
        <title>Comparative genomics of biotechnologically important yeasts.</title>
        <authorList>
            <consortium name="DOE Joint Genome Institute"/>
            <person name="Riley R."/>
            <person name="Haridas S."/>
            <person name="Wolfe K.H."/>
            <person name="Lopes M.R."/>
            <person name="Hittinger C.T."/>
            <person name="Goker M."/>
            <person name="Salamov A."/>
            <person name="Wisecaver J."/>
            <person name="Long T.M."/>
            <person name="Aerts A.L."/>
            <person name="Barry K."/>
            <person name="Choi C."/>
            <person name="Clum A."/>
            <person name="Coughlan A.Y."/>
            <person name="Deshpande S."/>
            <person name="Douglass A.P."/>
            <person name="Hanson S.J."/>
            <person name="Klenk H.-P."/>
            <person name="Labutti K."/>
            <person name="Lapidus A."/>
            <person name="Lindquist E."/>
            <person name="Lipzen A."/>
            <person name="Meier-Kolthoff J.P."/>
            <person name="Ohm R.A."/>
            <person name="Otillar R.P."/>
            <person name="Pangilinan J."/>
            <person name="Peng Y."/>
            <person name="Rokas A."/>
            <person name="Rosa C.A."/>
            <person name="Scheuner C."/>
            <person name="Sibirny A.A."/>
            <person name="Slot J.C."/>
            <person name="Stielow J.B."/>
            <person name="Sun H."/>
            <person name="Kurtzman C.P."/>
            <person name="Blackwell M."/>
            <person name="Grigoriev I.V."/>
            <person name="Jeffries T.W."/>
        </authorList>
    </citation>
    <scope>NUCLEOTIDE SEQUENCE [LARGE SCALE GENOMIC DNA]</scope>
    <source>
        <strain evidence="2">DSM 1968</strain>
    </source>
</reference>
<dbReference type="GeneID" id="30966584"/>
<keyword evidence="2" id="KW-1185">Reference proteome</keyword>
<gene>
    <name evidence="1" type="ORF">ASCRUDRAFT_75145</name>
</gene>
<evidence type="ECO:0000313" key="2">
    <source>
        <dbReference type="Proteomes" id="UP000095038"/>
    </source>
</evidence>
<dbReference type="RefSeq" id="XP_020048189.1">
    <property type="nucleotide sequence ID" value="XM_020192948.1"/>
</dbReference>
<name>A0A1D2VJU3_9ASCO</name>
<accession>A0A1D2VJU3</accession>
<dbReference type="InParanoid" id="A0A1D2VJU3"/>